<dbReference type="InterPro" id="IPR042098">
    <property type="entry name" value="TauD-like_sf"/>
</dbReference>
<keyword evidence="2" id="KW-0045">Antibiotic biosynthesis</keyword>
<dbReference type="Pfam" id="PF02668">
    <property type="entry name" value="TauD"/>
    <property type="match status" value="1"/>
</dbReference>
<name>A0A7S4R5A2_9DINO</name>
<dbReference type="AlphaFoldDB" id="A0A7S4R5A2"/>
<evidence type="ECO:0000256" key="1">
    <source>
        <dbReference type="ARBA" id="ARBA00023002"/>
    </source>
</evidence>
<dbReference type="EMBL" id="HBNR01042230">
    <property type="protein sequence ID" value="CAE4601719.1"/>
    <property type="molecule type" value="Transcribed_RNA"/>
</dbReference>
<dbReference type="SUPFAM" id="SSF51197">
    <property type="entry name" value="Clavaminate synthase-like"/>
    <property type="match status" value="1"/>
</dbReference>
<dbReference type="InterPro" id="IPR003819">
    <property type="entry name" value="TauD/TfdA-like"/>
</dbReference>
<evidence type="ECO:0000259" key="3">
    <source>
        <dbReference type="Pfam" id="PF02668"/>
    </source>
</evidence>
<keyword evidence="1" id="KW-0560">Oxidoreductase</keyword>
<sequence length="366" mass="40814">MDLRRLAVAAKPMHRTLHALPRPNCQDHAFLQMRRLATTDFSFLLPRRHAGLRSFSSTQSVPLSEVMPRDGSRADLKILPTDPDYLRLSVESMANMSRSEVSQFVFMMNSYGAVILSSSNRKEDRLAPYTMLDRLFGTPVPHDSMNEYGIVEINPANPTSINTANPIKEHLPHTDDAYTENPSMFCTLQCIQNAPSGGGETVLISGAELVAALSNKELKSLMTPGMVSLGRRPASDGSWLKVSSIPMFWVDKDSGWLQVRWRCNDGCVQSIDSAARPAYEQMDAVARHAIHQLVIPLVSGEVLIIDNRAIAHGRRSYEKGEPRIMWRKNYVGDGEIASELRNGLCPSYSSMFEGMWSMFEPKLVAV</sequence>
<evidence type="ECO:0000256" key="2">
    <source>
        <dbReference type="ARBA" id="ARBA00023194"/>
    </source>
</evidence>
<feature type="domain" description="TauD/TfdA-like" evidence="3">
    <location>
        <begin position="107"/>
        <end position="327"/>
    </location>
</feature>
<proteinExistence type="predicted"/>
<gene>
    <name evidence="4" type="ORF">AMON00008_LOCUS29356</name>
</gene>
<dbReference type="GO" id="GO:0017000">
    <property type="term" value="P:antibiotic biosynthetic process"/>
    <property type="evidence" value="ECO:0007669"/>
    <property type="project" value="UniProtKB-KW"/>
</dbReference>
<organism evidence="4">
    <name type="scientific">Alexandrium monilatum</name>
    <dbReference type="NCBI Taxonomy" id="311494"/>
    <lineage>
        <taxon>Eukaryota</taxon>
        <taxon>Sar</taxon>
        <taxon>Alveolata</taxon>
        <taxon>Dinophyceae</taxon>
        <taxon>Gonyaulacales</taxon>
        <taxon>Pyrocystaceae</taxon>
        <taxon>Alexandrium</taxon>
    </lineage>
</organism>
<protein>
    <recommendedName>
        <fullName evidence="3">TauD/TfdA-like domain-containing protein</fullName>
    </recommendedName>
</protein>
<dbReference type="GO" id="GO:0016491">
    <property type="term" value="F:oxidoreductase activity"/>
    <property type="evidence" value="ECO:0007669"/>
    <property type="project" value="UniProtKB-KW"/>
</dbReference>
<accession>A0A7S4R5A2</accession>
<dbReference type="InterPro" id="IPR050411">
    <property type="entry name" value="AlphaKG_dependent_hydroxylases"/>
</dbReference>
<reference evidence="4" key="1">
    <citation type="submission" date="2021-01" db="EMBL/GenBank/DDBJ databases">
        <authorList>
            <person name="Corre E."/>
            <person name="Pelletier E."/>
            <person name="Niang G."/>
            <person name="Scheremetjew M."/>
            <person name="Finn R."/>
            <person name="Kale V."/>
            <person name="Holt S."/>
            <person name="Cochrane G."/>
            <person name="Meng A."/>
            <person name="Brown T."/>
            <person name="Cohen L."/>
        </authorList>
    </citation>
    <scope>NUCLEOTIDE SEQUENCE</scope>
    <source>
        <strain evidence="4">CCMP3105</strain>
    </source>
</reference>
<dbReference type="Gene3D" id="3.60.130.10">
    <property type="entry name" value="Clavaminate synthase-like"/>
    <property type="match status" value="1"/>
</dbReference>
<dbReference type="PANTHER" id="PTHR10696:SF56">
    <property type="entry name" value="TAUD_TFDA-LIKE DOMAIN-CONTAINING PROTEIN"/>
    <property type="match status" value="1"/>
</dbReference>
<evidence type="ECO:0000313" key="4">
    <source>
        <dbReference type="EMBL" id="CAE4601719.1"/>
    </source>
</evidence>
<dbReference type="PANTHER" id="PTHR10696">
    <property type="entry name" value="GAMMA-BUTYROBETAINE HYDROXYLASE-RELATED"/>
    <property type="match status" value="1"/>
</dbReference>